<dbReference type="RefSeq" id="WP_161435241.1">
    <property type="nucleotide sequence ID" value="NZ_WXYO01000004.1"/>
</dbReference>
<feature type="transmembrane region" description="Helical" evidence="1">
    <location>
        <begin position="35"/>
        <end position="51"/>
    </location>
</feature>
<dbReference type="AlphaFoldDB" id="A0A6L9EBS5"/>
<name>A0A6L9EBS5_9FLAO</name>
<keyword evidence="1" id="KW-1133">Transmembrane helix</keyword>
<proteinExistence type="predicted"/>
<feature type="transmembrane region" description="Helical" evidence="1">
    <location>
        <begin position="72"/>
        <end position="89"/>
    </location>
</feature>
<evidence type="ECO:0008006" key="4">
    <source>
        <dbReference type="Google" id="ProtNLM"/>
    </source>
</evidence>
<evidence type="ECO:0000256" key="1">
    <source>
        <dbReference type="SAM" id="Phobius"/>
    </source>
</evidence>
<accession>A0A6L9EBS5</accession>
<sequence>MMKRKLISTGLALCFAIVSVSGVLSFVLDYKRGIAATHTLFGFLFLIGAFFHISNNWQGLRAYVLKKRSNPYFISLGLILLLLLSLSVTDSRPVSHIMEFGTRLRAGQEREVENNSFIAIDKNRDSLQQLEIELVAGEHYWHPQMAIWLETLDGEYLASLYVTYATAKGTFFGGRTKENFKSFDAKPGNSQEYRRVDALPVWSHKRGVQQADGIYAPSPEDPLVDAISGATLSNSFRLKTSFGGSPEKVRLRLEINVAFDDNEFYSEYDFPEDEVFHNGTGQLGQPSVVYEVVIDLKEDQKKYYLMELVGHGHHSAQTGSVYPDLERLTTARAIVERILVKTFRM</sequence>
<keyword evidence="1" id="KW-0472">Membrane</keyword>
<protein>
    <recommendedName>
        <fullName evidence="4">DUF4405 domain-containing protein</fullName>
    </recommendedName>
</protein>
<evidence type="ECO:0000313" key="2">
    <source>
        <dbReference type="EMBL" id="NAS12196.1"/>
    </source>
</evidence>
<reference evidence="2 3" key="1">
    <citation type="submission" date="2020-01" db="EMBL/GenBank/DDBJ databases">
        <title>Bacteria diversity of Porities sp.</title>
        <authorList>
            <person name="Wang G."/>
        </authorList>
    </citation>
    <scope>NUCLEOTIDE SEQUENCE [LARGE SCALE GENOMIC DNA]</scope>
    <source>
        <strain evidence="2 3">R33</strain>
    </source>
</reference>
<organism evidence="2 3">
    <name type="scientific">Poritiphilus flavus</name>
    <dbReference type="NCBI Taxonomy" id="2697053"/>
    <lineage>
        <taxon>Bacteria</taxon>
        <taxon>Pseudomonadati</taxon>
        <taxon>Bacteroidota</taxon>
        <taxon>Flavobacteriia</taxon>
        <taxon>Flavobacteriales</taxon>
        <taxon>Flavobacteriaceae</taxon>
        <taxon>Poritiphilus</taxon>
    </lineage>
</organism>
<comment type="caution">
    <text evidence="2">The sequence shown here is derived from an EMBL/GenBank/DDBJ whole genome shotgun (WGS) entry which is preliminary data.</text>
</comment>
<keyword evidence="3" id="KW-1185">Reference proteome</keyword>
<keyword evidence="1" id="KW-0812">Transmembrane</keyword>
<gene>
    <name evidence="2" type="ORF">GTQ38_09300</name>
</gene>
<dbReference type="EMBL" id="WXYO01000004">
    <property type="protein sequence ID" value="NAS12196.1"/>
    <property type="molecule type" value="Genomic_DNA"/>
</dbReference>
<dbReference type="Proteomes" id="UP000475249">
    <property type="component" value="Unassembled WGS sequence"/>
</dbReference>
<evidence type="ECO:0000313" key="3">
    <source>
        <dbReference type="Proteomes" id="UP000475249"/>
    </source>
</evidence>